<feature type="non-terminal residue" evidence="1">
    <location>
        <position position="53"/>
    </location>
</feature>
<comment type="caution">
    <text evidence="1">The sequence shown here is derived from an EMBL/GenBank/DDBJ whole genome shotgun (WGS) entry which is preliminary data.</text>
</comment>
<dbReference type="AlphaFoldDB" id="X0ZIX7"/>
<organism evidence="1">
    <name type="scientific">marine sediment metagenome</name>
    <dbReference type="NCBI Taxonomy" id="412755"/>
    <lineage>
        <taxon>unclassified sequences</taxon>
        <taxon>metagenomes</taxon>
        <taxon>ecological metagenomes</taxon>
    </lineage>
</organism>
<proteinExistence type="predicted"/>
<protein>
    <submittedName>
        <fullName evidence="1">Uncharacterized protein</fullName>
    </submittedName>
</protein>
<evidence type="ECO:0000313" key="1">
    <source>
        <dbReference type="EMBL" id="GAG69334.1"/>
    </source>
</evidence>
<sequence>MARVIDPDIEKLITDKLPLHIKLSRGINLVTISRNFYPSLCFNLIPEDILANI</sequence>
<gene>
    <name evidence="1" type="ORF">S01H4_05142</name>
</gene>
<dbReference type="EMBL" id="BART01001463">
    <property type="protein sequence ID" value="GAG69334.1"/>
    <property type="molecule type" value="Genomic_DNA"/>
</dbReference>
<accession>X0ZIX7</accession>
<reference evidence="1" key="1">
    <citation type="journal article" date="2014" name="Front. Microbiol.">
        <title>High frequency of phylogenetically diverse reductive dehalogenase-homologous genes in deep subseafloor sedimentary metagenomes.</title>
        <authorList>
            <person name="Kawai M."/>
            <person name="Futagami T."/>
            <person name="Toyoda A."/>
            <person name="Takaki Y."/>
            <person name="Nishi S."/>
            <person name="Hori S."/>
            <person name="Arai W."/>
            <person name="Tsubouchi T."/>
            <person name="Morono Y."/>
            <person name="Uchiyama I."/>
            <person name="Ito T."/>
            <person name="Fujiyama A."/>
            <person name="Inagaki F."/>
            <person name="Takami H."/>
        </authorList>
    </citation>
    <scope>NUCLEOTIDE SEQUENCE</scope>
    <source>
        <strain evidence="1">Expedition CK06-06</strain>
    </source>
</reference>
<name>X0ZIX7_9ZZZZ</name>